<dbReference type="PIRSF" id="PIRSF005261">
    <property type="entry name" value="Heat_shock_Hsp33"/>
    <property type="match status" value="1"/>
</dbReference>
<organism evidence="7 8">
    <name type="scientific">Halobacteroides halobius (strain ATCC 35273 / DSM 5150 / MD-1)</name>
    <dbReference type="NCBI Taxonomy" id="748449"/>
    <lineage>
        <taxon>Bacteria</taxon>
        <taxon>Bacillati</taxon>
        <taxon>Bacillota</taxon>
        <taxon>Clostridia</taxon>
        <taxon>Halanaerobiales</taxon>
        <taxon>Halobacteroidaceae</taxon>
        <taxon>Halobacteroides</taxon>
    </lineage>
</organism>
<dbReference type="GO" id="GO:0005737">
    <property type="term" value="C:cytoplasm"/>
    <property type="evidence" value="ECO:0007669"/>
    <property type="project" value="UniProtKB-SubCell"/>
</dbReference>
<dbReference type="GO" id="GO:0042026">
    <property type="term" value="P:protein refolding"/>
    <property type="evidence" value="ECO:0007669"/>
    <property type="project" value="TreeGrafter"/>
</dbReference>
<dbReference type="eggNOG" id="COG1281">
    <property type="taxonomic scope" value="Bacteria"/>
</dbReference>
<proteinExistence type="inferred from homology"/>
<evidence type="ECO:0000256" key="5">
    <source>
        <dbReference type="ARBA" id="ARBA00023284"/>
    </source>
</evidence>
<dbReference type="SUPFAM" id="SSF64397">
    <property type="entry name" value="Hsp33 domain"/>
    <property type="match status" value="1"/>
</dbReference>
<dbReference type="Gene3D" id="3.55.30.10">
    <property type="entry name" value="Hsp33 domain"/>
    <property type="match status" value="1"/>
</dbReference>
<keyword evidence="2 6" id="KW-0862">Zinc</keyword>
<dbReference type="Proteomes" id="UP000010880">
    <property type="component" value="Chromosome"/>
</dbReference>
<dbReference type="OrthoDB" id="9776534at2"/>
<dbReference type="SUPFAM" id="SSF118352">
    <property type="entry name" value="HSP33 redox switch-like"/>
    <property type="match status" value="1"/>
</dbReference>
<dbReference type="CDD" id="cd00498">
    <property type="entry name" value="Hsp33"/>
    <property type="match status" value="1"/>
</dbReference>
<evidence type="ECO:0000313" key="8">
    <source>
        <dbReference type="Proteomes" id="UP000010880"/>
    </source>
</evidence>
<dbReference type="InterPro" id="IPR016154">
    <property type="entry name" value="Heat_shock_Hsp33_C"/>
</dbReference>
<dbReference type="HOGENOM" id="CLU_054493_1_0_9"/>
<evidence type="ECO:0000256" key="3">
    <source>
        <dbReference type="ARBA" id="ARBA00023157"/>
    </source>
</evidence>
<dbReference type="GO" id="GO:0044183">
    <property type="term" value="F:protein folding chaperone"/>
    <property type="evidence" value="ECO:0007669"/>
    <property type="project" value="TreeGrafter"/>
</dbReference>
<evidence type="ECO:0000313" key="7">
    <source>
        <dbReference type="EMBL" id="AGB41832.1"/>
    </source>
</evidence>
<keyword evidence="1 6" id="KW-0963">Cytoplasm</keyword>
<dbReference type="KEGG" id="hhl:Halha_1921"/>
<dbReference type="PANTHER" id="PTHR30111:SF1">
    <property type="entry name" value="33 KDA CHAPERONIN"/>
    <property type="match status" value="1"/>
</dbReference>
<dbReference type="InterPro" id="IPR016153">
    <property type="entry name" value="Heat_shock_Hsp33_N"/>
</dbReference>
<keyword evidence="4 6" id="KW-0143">Chaperone</keyword>
<feature type="disulfide bond" description="Redox-active" evidence="6">
    <location>
        <begin position="269"/>
        <end position="272"/>
    </location>
</feature>
<keyword evidence="8" id="KW-1185">Reference proteome</keyword>
<protein>
    <recommendedName>
        <fullName evidence="6">33 kDa chaperonin</fullName>
    </recommendedName>
    <alternativeName>
        <fullName evidence="6">Heat shock protein 33 homolog</fullName>
        <shortName evidence="6">HSP33</shortName>
    </alternativeName>
</protein>
<comment type="function">
    <text evidence="6">Redox regulated molecular chaperone. Protects both thermally unfolding and oxidatively damaged proteins from irreversible aggregation. Plays an important role in the bacterial defense system toward oxidative stress.</text>
</comment>
<name>L0K987_HALHC</name>
<comment type="similarity">
    <text evidence="6">Belongs to the HSP33 family.</text>
</comment>
<keyword evidence="5 6" id="KW-0676">Redox-active center</keyword>
<gene>
    <name evidence="6" type="primary">hslO</name>
    <name evidence="7" type="ordered locus">Halha_1921</name>
</gene>
<reference evidence="8" key="1">
    <citation type="submission" date="2012-02" db="EMBL/GenBank/DDBJ databases">
        <title>The complete genome of Halobacteroides halobius DSM 5150.</title>
        <authorList>
            <person name="Lucas S."/>
            <person name="Copeland A."/>
            <person name="Lapidus A."/>
            <person name="Glavina del Rio T."/>
            <person name="Dalin E."/>
            <person name="Tice H."/>
            <person name="Bruce D."/>
            <person name="Goodwin L."/>
            <person name="Pitluck S."/>
            <person name="Peters L."/>
            <person name="Mikhailova N."/>
            <person name="Gu W."/>
            <person name="Kyrpides N."/>
            <person name="Mavromatis K."/>
            <person name="Ivanova N."/>
            <person name="Brettin T."/>
            <person name="Detter J.C."/>
            <person name="Han C."/>
            <person name="Larimer F."/>
            <person name="Land M."/>
            <person name="Hauser L."/>
            <person name="Markowitz V."/>
            <person name="Cheng J.-F."/>
            <person name="Hugenholtz P."/>
            <person name="Woyke T."/>
            <person name="Wu D."/>
            <person name="Tindall B."/>
            <person name="Pomrenke H."/>
            <person name="Brambilla E."/>
            <person name="Klenk H.-P."/>
            <person name="Eisen J.A."/>
        </authorList>
    </citation>
    <scope>NUCLEOTIDE SEQUENCE [LARGE SCALE GENOMIC DNA]</scope>
    <source>
        <strain evidence="8">ATCC 35273 / DSM 5150 / MD-1</strain>
    </source>
</reference>
<sequence length="289" mass="31575">MNDYLVRAMTTNKEVRALAVRSTKVVNQAHQSHQTTPVATAALGRTLTAGLLMGSMFKSGDEVTLRIEGNGPLGKIIAQGNQYGQVRGYVTNPQVKLMTNQKGKLDVAKGIGQGQLFVTKNMRLKEPYHGSIPLVSGEIGDDLTYYFTKSEQTPSSVGLGVLVDKDLSVKAAGGFIIQLMPDASEETIKQLEDNLATVTSVSSLIEEGMSPEGLLEKLLTGFDFRVLANKDVEYKCKCSQERMQDLIMSLGEEELREALDKEGQVEIKCHFCGETYSFGKEGIEELLSN</sequence>
<dbReference type="STRING" id="748449.Halha_1921"/>
<dbReference type="EMBL" id="CP003359">
    <property type="protein sequence ID" value="AGB41832.1"/>
    <property type="molecule type" value="Genomic_DNA"/>
</dbReference>
<evidence type="ECO:0000256" key="6">
    <source>
        <dbReference type="HAMAP-Rule" id="MF_00117"/>
    </source>
</evidence>
<dbReference type="HAMAP" id="MF_00117">
    <property type="entry name" value="HslO"/>
    <property type="match status" value="1"/>
</dbReference>
<accession>L0K987</accession>
<dbReference type="Gene3D" id="3.90.1280.10">
    <property type="entry name" value="HSP33 redox switch-like"/>
    <property type="match status" value="1"/>
</dbReference>
<dbReference type="Pfam" id="PF01430">
    <property type="entry name" value="HSP33"/>
    <property type="match status" value="1"/>
</dbReference>
<dbReference type="RefSeq" id="WP_015327548.1">
    <property type="nucleotide sequence ID" value="NC_019978.1"/>
</dbReference>
<comment type="PTM">
    <text evidence="6">Under oxidizing conditions two disulfide bonds are formed involving the reactive cysteines. Under reducing conditions zinc is bound to the reactive cysteines and the protein is inactive.</text>
</comment>
<comment type="subcellular location">
    <subcellularLocation>
        <location evidence="6">Cytoplasm</location>
    </subcellularLocation>
</comment>
<evidence type="ECO:0000256" key="2">
    <source>
        <dbReference type="ARBA" id="ARBA00022833"/>
    </source>
</evidence>
<feature type="disulfide bond" description="Redox-active" evidence="6">
    <location>
        <begin position="236"/>
        <end position="238"/>
    </location>
</feature>
<evidence type="ECO:0000256" key="1">
    <source>
        <dbReference type="ARBA" id="ARBA00022490"/>
    </source>
</evidence>
<dbReference type="PATRIC" id="fig|748449.3.peg.1851"/>
<dbReference type="AlphaFoldDB" id="L0K987"/>
<dbReference type="PANTHER" id="PTHR30111">
    <property type="entry name" value="33 KDA CHAPERONIN"/>
    <property type="match status" value="1"/>
</dbReference>
<dbReference type="GO" id="GO:0051082">
    <property type="term" value="F:unfolded protein binding"/>
    <property type="evidence" value="ECO:0007669"/>
    <property type="project" value="UniProtKB-UniRule"/>
</dbReference>
<dbReference type="NCBIfam" id="NF001033">
    <property type="entry name" value="PRK00114.1"/>
    <property type="match status" value="1"/>
</dbReference>
<dbReference type="InterPro" id="IPR000397">
    <property type="entry name" value="Heat_shock_Hsp33"/>
</dbReference>
<evidence type="ECO:0000256" key="4">
    <source>
        <dbReference type="ARBA" id="ARBA00023186"/>
    </source>
</evidence>
<keyword evidence="3 6" id="KW-1015">Disulfide bond</keyword>